<reference evidence="2 3" key="1">
    <citation type="submission" date="2024-02" db="EMBL/GenBank/DDBJ databases">
        <title>De novo assembly and annotation of 12 fungi associated with fruit tree decline syndrome in Ontario, Canada.</title>
        <authorList>
            <person name="Sulman M."/>
            <person name="Ellouze W."/>
            <person name="Ilyukhin E."/>
        </authorList>
    </citation>
    <scope>NUCLEOTIDE SEQUENCE [LARGE SCALE GENOMIC DNA]</scope>
    <source>
        <strain evidence="2 3">M11/M66-122</strain>
    </source>
</reference>
<dbReference type="Proteomes" id="UP001320420">
    <property type="component" value="Unassembled WGS sequence"/>
</dbReference>
<keyword evidence="3" id="KW-1185">Reference proteome</keyword>
<dbReference type="SUPFAM" id="SSF52540">
    <property type="entry name" value="P-loop containing nucleoside triphosphate hydrolases"/>
    <property type="match status" value="1"/>
</dbReference>
<proteinExistence type="predicted"/>
<protein>
    <recommendedName>
        <fullName evidence="1">AAA+ ATPase lid domain-containing protein</fullName>
    </recommendedName>
</protein>
<dbReference type="InterPro" id="IPR056599">
    <property type="entry name" value="AAA_lid_fung"/>
</dbReference>
<comment type="caution">
    <text evidence="2">The sequence shown here is derived from an EMBL/GenBank/DDBJ whole genome shotgun (WGS) entry which is preliminary data.</text>
</comment>
<dbReference type="Pfam" id="PF23232">
    <property type="entry name" value="AAA_lid_13"/>
    <property type="match status" value="1"/>
</dbReference>
<dbReference type="AlphaFoldDB" id="A0AAN9URK8"/>
<feature type="domain" description="AAA+ ATPase lid" evidence="1">
    <location>
        <begin position="123"/>
        <end position="208"/>
    </location>
</feature>
<dbReference type="InterPro" id="IPR027417">
    <property type="entry name" value="P-loop_NTPase"/>
</dbReference>
<dbReference type="EMBL" id="JAKJXP020000046">
    <property type="protein sequence ID" value="KAK7751707.1"/>
    <property type="molecule type" value="Genomic_DNA"/>
</dbReference>
<evidence type="ECO:0000313" key="2">
    <source>
        <dbReference type="EMBL" id="KAK7751707.1"/>
    </source>
</evidence>
<evidence type="ECO:0000313" key="3">
    <source>
        <dbReference type="Proteomes" id="UP001320420"/>
    </source>
</evidence>
<evidence type="ECO:0000259" key="1">
    <source>
        <dbReference type="Pfam" id="PF23232"/>
    </source>
</evidence>
<sequence>MGDDQYMMCPPRVLGYALKQKQWAQLLVDHLEVPDAADAGTFKNKLPLDEESKDLAQKLVRAHEQGKMMTKSGIRALEDFAPGKGKGLVIMLYALMAGKPLLSRSFDIAVQSRIHTAIKYEELTQEQKINIFKSFFDQLQKKKLVDLYDNLMQWVSKEGKRLQLNGRQIRNVVSTALGLALMDDSGQSKKLRPEHLKQVAEQTKNFKQDLGSQEAVYKSTRR</sequence>
<gene>
    <name evidence="2" type="ORF">SLS62_006368</name>
</gene>
<name>A0AAN9URK8_9PEZI</name>
<accession>A0AAN9URK8</accession>
<dbReference type="PANTHER" id="PTHR46411:SF3">
    <property type="entry name" value="AAA+ ATPASE DOMAIN-CONTAINING PROTEIN"/>
    <property type="match status" value="1"/>
</dbReference>
<organism evidence="2 3">
    <name type="scientific">Diatrype stigma</name>
    <dbReference type="NCBI Taxonomy" id="117547"/>
    <lineage>
        <taxon>Eukaryota</taxon>
        <taxon>Fungi</taxon>
        <taxon>Dikarya</taxon>
        <taxon>Ascomycota</taxon>
        <taxon>Pezizomycotina</taxon>
        <taxon>Sordariomycetes</taxon>
        <taxon>Xylariomycetidae</taxon>
        <taxon>Xylariales</taxon>
        <taxon>Diatrypaceae</taxon>
        <taxon>Diatrype</taxon>
    </lineage>
</organism>
<dbReference type="PANTHER" id="PTHR46411">
    <property type="entry name" value="FAMILY ATPASE, PUTATIVE-RELATED"/>
    <property type="match status" value="1"/>
</dbReference>